<evidence type="ECO:0000313" key="1">
    <source>
        <dbReference type="EMBL" id="PRQ22168.1"/>
    </source>
</evidence>
<reference evidence="1 2" key="1">
    <citation type="journal article" date="2018" name="Nat. Genet.">
        <title>The Rosa genome provides new insights in the design of modern roses.</title>
        <authorList>
            <person name="Bendahmane M."/>
        </authorList>
    </citation>
    <scope>NUCLEOTIDE SEQUENCE [LARGE SCALE GENOMIC DNA]</scope>
    <source>
        <strain evidence="2">cv. Old Blush</strain>
    </source>
</reference>
<name>A0A2P6PJS0_ROSCH</name>
<protein>
    <submittedName>
        <fullName evidence="1">Uncharacterized protein</fullName>
    </submittedName>
</protein>
<dbReference type="Proteomes" id="UP000238479">
    <property type="component" value="Chromosome 6"/>
</dbReference>
<gene>
    <name evidence="1" type="ORF">RchiOBHm_Chr6g0247301</name>
</gene>
<dbReference type="AlphaFoldDB" id="A0A2P6PJS0"/>
<sequence>MLLSICMRLARSVAFLIRLCYSNSNSRSVSGEAGCTTKNTTELLKFLLCTYKFRVLISFIYHLLLV</sequence>
<keyword evidence="2" id="KW-1185">Reference proteome</keyword>
<organism evidence="1 2">
    <name type="scientific">Rosa chinensis</name>
    <name type="common">China rose</name>
    <dbReference type="NCBI Taxonomy" id="74649"/>
    <lineage>
        <taxon>Eukaryota</taxon>
        <taxon>Viridiplantae</taxon>
        <taxon>Streptophyta</taxon>
        <taxon>Embryophyta</taxon>
        <taxon>Tracheophyta</taxon>
        <taxon>Spermatophyta</taxon>
        <taxon>Magnoliopsida</taxon>
        <taxon>eudicotyledons</taxon>
        <taxon>Gunneridae</taxon>
        <taxon>Pentapetalae</taxon>
        <taxon>rosids</taxon>
        <taxon>fabids</taxon>
        <taxon>Rosales</taxon>
        <taxon>Rosaceae</taxon>
        <taxon>Rosoideae</taxon>
        <taxon>Rosoideae incertae sedis</taxon>
        <taxon>Rosa</taxon>
    </lineage>
</organism>
<comment type="caution">
    <text evidence="1">The sequence shown here is derived from an EMBL/GenBank/DDBJ whole genome shotgun (WGS) entry which is preliminary data.</text>
</comment>
<accession>A0A2P6PJS0</accession>
<dbReference type="Gramene" id="PRQ22168">
    <property type="protein sequence ID" value="PRQ22168"/>
    <property type="gene ID" value="RchiOBHm_Chr6g0247301"/>
</dbReference>
<proteinExistence type="predicted"/>
<dbReference type="EMBL" id="PDCK01000044">
    <property type="protein sequence ID" value="PRQ22168.1"/>
    <property type="molecule type" value="Genomic_DNA"/>
</dbReference>
<evidence type="ECO:0000313" key="2">
    <source>
        <dbReference type="Proteomes" id="UP000238479"/>
    </source>
</evidence>